<organism evidence="3 4">
    <name type="scientific">Candidatus Woykebacteria bacterium RBG_16_39_9b</name>
    <dbReference type="NCBI Taxonomy" id="1802595"/>
    <lineage>
        <taxon>Bacteria</taxon>
        <taxon>Candidatus Woykeibacteriota</taxon>
    </lineage>
</organism>
<name>A0A1G1WD62_9BACT</name>
<feature type="domain" description="CYTH" evidence="2">
    <location>
        <begin position="2"/>
        <end position="150"/>
    </location>
</feature>
<protein>
    <recommendedName>
        <fullName evidence="2">CYTH domain-containing protein</fullName>
    </recommendedName>
</protein>
<comment type="caution">
    <text evidence="3">The sequence shown here is derived from an EMBL/GenBank/DDBJ whole genome shotgun (WGS) entry which is preliminary data.</text>
</comment>
<evidence type="ECO:0000256" key="1">
    <source>
        <dbReference type="PIRSR" id="PIRSR016487-1"/>
    </source>
</evidence>
<dbReference type="STRING" id="1802595.A2134_03295"/>
<dbReference type="InterPro" id="IPR033469">
    <property type="entry name" value="CYTH-like_dom_sf"/>
</dbReference>
<reference evidence="3 4" key="1">
    <citation type="journal article" date="2016" name="Nat. Commun.">
        <title>Thousands of microbial genomes shed light on interconnected biogeochemical processes in an aquifer system.</title>
        <authorList>
            <person name="Anantharaman K."/>
            <person name="Brown C.T."/>
            <person name="Hug L.A."/>
            <person name="Sharon I."/>
            <person name="Castelle C.J."/>
            <person name="Probst A.J."/>
            <person name="Thomas B.C."/>
            <person name="Singh A."/>
            <person name="Wilkins M.J."/>
            <person name="Karaoz U."/>
            <person name="Brodie E.L."/>
            <person name="Williams K.H."/>
            <person name="Hubbard S.S."/>
            <person name="Banfield J.F."/>
        </authorList>
    </citation>
    <scope>NUCLEOTIDE SEQUENCE [LARGE SCALE GENOMIC DNA]</scope>
</reference>
<feature type="active site" description="Proton acceptor" evidence="1">
    <location>
        <position position="29"/>
    </location>
</feature>
<dbReference type="Proteomes" id="UP000178162">
    <property type="component" value="Unassembled WGS sequence"/>
</dbReference>
<dbReference type="InterPro" id="IPR012042">
    <property type="entry name" value="NeuTTM/CthTTM-like"/>
</dbReference>
<dbReference type="EMBL" id="MHCR01000014">
    <property type="protein sequence ID" value="OGY25571.1"/>
    <property type="molecule type" value="Genomic_DNA"/>
</dbReference>
<dbReference type="SUPFAM" id="SSF55154">
    <property type="entry name" value="CYTH-like phosphatases"/>
    <property type="match status" value="1"/>
</dbReference>
<gene>
    <name evidence="3" type="ORF">A2134_03295</name>
</gene>
<sequence length="150" mass="17322">MVREIERKFLIEPKRLPKLSRGANIIQGYLSASPEVRVRIQGKASTLTIKTVGIISREEFEYKIPLSDAKKLMKLTDLKVEKARSFLKLGNDNWIIDFYKGANKGLVTAEIELKSEDGQVEKPLWAVKEITEDLRYRNQSLAKKPFSEWR</sequence>
<dbReference type="Pfam" id="PF01928">
    <property type="entry name" value="CYTH"/>
    <property type="match status" value="1"/>
</dbReference>
<accession>A0A1G1WD62</accession>
<evidence type="ECO:0000313" key="4">
    <source>
        <dbReference type="Proteomes" id="UP000178162"/>
    </source>
</evidence>
<proteinExistence type="predicted"/>
<dbReference type="InterPro" id="IPR023577">
    <property type="entry name" value="CYTH_domain"/>
</dbReference>
<evidence type="ECO:0000259" key="2">
    <source>
        <dbReference type="PROSITE" id="PS51707"/>
    </source>
</evidence>
<dbReference type="PIRSF" id="PIRSF016487">
    <property type="entry name" value="CYTH_UCP016487"/>
    <property type="match status" value="1"/>
</dbReference>
<dbReference type="PANTHER" id="PTHR40114">
    <property type="entry name" value="SLR0698 PROTEIN"/>
    <property type="match status" value="1"/>
</dbReference>
<evidence type="ECO:0000313" key="3">
    <source>
        <dbReference type="EMBL" id="OGY25571.1"/>
    </source>
</evidence>
<dbReference type="PROSITE" id="PS51707">
    <property type="entry name" value="CYTH"/>
    <property type="match status" value="1"/>
</dbReference>
<dbReference type="CDD" id="cd07891">
    <property type="entry name" value="CYTH-like_CthTTM-like_1"/>
    <property type="match status" value="1"/>
</dbReference>
<dbReference type="PANTHER" id="PTHR40114:SF1">
    <property type="entry name" value="SLR0698 PROTEIN"/>
    <property type="match status" value="1"/>
</dbReference>
<dbReference type="SMART" id="SM01118">
    <property type="entry name" value="CYTH"/>
    <property type="match status" value="1"/>
</dbReference>
<dbReference type="Gene3D" id="2.40.320.10">
    <property type="entry name" value="Hypothetical Protein Pfu-838710-001"/>
    <property type="match status" value="1"/>
</dbReference>
<dbReference type="AlphaFoldDB" id="A0A1G1WD62"/>